<dbReference type="AlphaFoldDB" id="C5FJB9"/>
<evidence type="ECO:0000313" key="3">
    <source>
        <dbReference type="Proteomes" id="UP000002035"/>
    </source>
</evidence>
<sequence length="109" mass="12650">MTRKLCLGLRKARCGEKRQRERARERESPSEGEMETLLRREMAKKGDVEMSLHVSPSLVRQMEMDDGGWGPGWEEERRASQQGTATRDLQTSQGRRREEMKTAEKKSNN</sequence>
<dbReference type="HOGENOM" id="CLU_2183335_0_0_1"/>
<reference evidence="3" key="1">
    <citation type="journal article" date="2012" name="MBio">
        <title>Comparative genome analysis of Trichophyton rubrum and related dermatophytes reveals candidate genes involved in infection.</title>
        <authorList>
            <person name="Martinez D.A."/>
            <person name="Oliver B.G."/>
            <person name="Graeser Y."/>
            <person name="Goldberg J.M."/>
            <person name="Li W."/>
            <person name="Martinez-Rossi N.M."/>
            <person name="Monod M."/>
            <person name="Shelest E."/>
            <person name="Barton R.C."/>
            <person name="Birch E."/>
            <person name="Brakhage A.A."/>
            <person name="Chen Z."/>
            <person name="Gurr S.J."/>
            <person name="Heiman D."/>
            <person name="Heitman J."/>
            <person name="Kosti I."/>
            <person name="Rossi A."/>
            <person name="Saif S."/>
            <person name="Samalova M."/>
            <person name="Saunders C.W."/>
            <person name="Shea T."/>
            <person name="Summerbell R.C."/>
            <person name="Xu J."/>
            <person name="Young S."/>
            <person name="Zeng Q."/>
            <person name="Birren B.W."/>
            <person name="Cuomo C.A."/>
            <person name="White T.C."/>
        </authorList>
    </citation>
    <scope>NUCLEOTIDE SEQUENCE [LARGE SCALE GENOMIC DNA]</scope>
    <source>
        <strain evidence="3">ATCC MYA-4605 / CBS 113480</strain>
    </source>
</reference>
<dbReference type="GeneID" id="9226500"/>
<gene>
    <name evidence="2" type="ORF">MCYG_02359</name>
</gene>
<accession>C5FJB9</accession>
<feature type="compositionally biased region" description="Basic and acidic residues" evidence="1">
    <location>
        <begin position="95"/>
        <end position="109"/>
    </location>
</feature>
<dbReference type="Proteomes" id="UP000002035">
    <property type="component" value="Unassembled WGS sequence"/>
</dbReference>
<feature type="compositionally biased region" description="Basic and acidic residues" evidence="1">
    <location>
        <begin position="14"/>
        <end position="29"/>
    </location>
</feature>
<dbReference type="EMBL" id="DS995702">
    <property type="protein sequence ID" value="EEQ29540.1"/>
    <property type="molecule type" value="Genomic_DNA"/>
</dbReference>
<feature type="compositionally biased region" description="Polar residues" evidence="1">
    <location>
        <begin position="80"/>
        <end position="93"/>
    </location>
</feature>
<name>C5FJB9_ARTOC</name>
<evidence type="ECO:0000256" key="1">
    <source>
        <dbReference type="SAM" id="MobiDB-lite"/>
    </source>
</evidence>
<proteinExistence type="predicted"/>
<feature type="region of interest" description="Disordered" evidence="1">
    <location>
        <begin position="14"/>
        <end position="35"/>
    </location>
</feature>
<evidence type="ECO:0000313" key="2">
    <source>
        <dbReference type="EMBL" id="EEQ29540.1"/>
    </source>
</evidence>
<dbReference type="RefSeq" id="XP_002849425.1">
    <property type="nucleotide sequence ID" value="XM_002849379.1"/>
</dbReference>
<protein>
    <submittedName>
        <fullName evidence="2">Uncharacterized protein</fullName>
    </submittedName>
</protein>
<organism evidence="2 3">
    <name type="scientific">Arthroderma otae (strain ATCC MYA-4605 / CBS 113480)</name>
    <name type="common">Microsporum canis</name>
    <dbReference type="NCBI Taxonomy" id="554155"/>
    <lineage>
        <taxon>Eukaryota</taxon>
        <taxon>Fungi</taxon>
        <taxon>Dikarya</taxon>
        <taxon>Ascomycota</taxon>
        <taxon>Pezizomycotina</taxon>
        <taxon>Eurotiomycetes</taxon>
        <taxon>Eurotiomycetidae</taxon>
        <taxon>Onygenales</taxon>
        <taxon>Arthrodermataceae</taxon>
        <taxon>Microsporum</taxon>
    </lineage>
</organism>
<dbReference type="VEuPathDB" id="FungiDB:MCYG_02359"/>
<keyword evidence="3" id="KW-1185">Reference proteome</keyword>
<feature type="region of interest" description="Disordered" evidence="1">
    <location>
        <begin position="54"/>
        <end position="109"/>
    </location>
</feature>